<feature type="transmembrane region" description="Helical" evidence="2">
    <location>
        <begin position="389"/>
        <end position="410"/>
    </location>
</feature>
<feature type="transmembrane region" description="Helical" evidence="2">
    <location>
        <begin position="543"/>
        <end position="564"/>
    </location>
</feature>
<keyword evidence="4" id="KW-1185">Reference proteome</keyword>
<dbReference type="Proteomes" id="UP001642464">
    <property type="component" value="Unassembled WGS sequence"/>
</dbReference>
<protein>
    <recommendedName>
        <fullName evidence="5">Zinc ribbon domain-containing protein</fullName>
    </recommendedName>
</protein>
<keyword evidence="2" id="KW-0472">Membrane</keyword>
<proteinExistence type="predicted"/>
<sequence length="579" mass="62624">MAYRVTCPRCGRNYKIRAEVVGKRLSCKACDEQIDTSQAVPLVANATSNVTGQGRSKKSSNLDVSTNRSKVWVLAGGTIIALIVAGVLVWPGGEDENASPTGAPTSGSPSVASDDGAELAPLAERLVGIWMAENPEVQKAHRVVIEFSKTGDAAATIVRGDGATIDLGGKWSVLDGAEDRVDVNFEQGGGEVEIDWQSASQMVMTPVHAKTGELRTEQAMTYRRLADRSEIPPIRATAEPLLASEDLVGTWRLKLSYSDTQIADMHAKYPERAADWTDDALAEHVDQYDSKTAYEFREDGTFELRGTGDSSDVVRPGRYEVVVIEDATRLVLYFDGYGNSQAEGLHVVAFEPNHVLIQLVRSSSINEGYPVFDQYELVRSSGSSNMVKFILGIVVASVALFFWGFLFWGLGPYPTLIWKQPTDIDVTRLALAEQFPEAGTYFIPPYTGDDDAFQTGYEEGPVAFVQMLAPDGRPAMDASIMIRGFGLNVVVIILLATLLKQVVVATPSYLSRVWVATLVGLIAAVFIDVGDTAWWGIALEWKLYQAAYHVSAAVVVGAVLGLFITPTVQPAQDGAADAA</sequence>
<gene>
    <name evidence="3" type="ORF">SCF082_LOCUS12204</name>
</gene>
<keyword evidence="2" id="KW-1133">Transmembrane helix</keyword>
<comment type="caution">
    <text evidence="3">The sequence shown here is derived from an EMBL/GenBank/DDBJ whole genome shotgun (WGS) entry which is preliminary data.</text>
</comment>
<feature type="compositionally biased region" description="Low complexity" evidence="1">
    <location>
        <begin position="98"/>
        <end position="110"/>
    </location>
</feature>
<accession>A0ABP0JIK7</accession>
<feature type="transmembrane region" description="Helical" evidence="2">
    <location>
        <begin position="71"/>
        <end position="90"/>
    </location>
</feature>
<evidence type="ECO:0000313" key="3">
    <source>
        <dbReference type="EMBL" id="CAK9014105.1"/>
    </source>
</evidence>
<dbReference type="EMBL" id="CAXAMM010007406">
    <property type="protein sequence ID" value="CAK9014105.1"/>
    <property type="molecule type" value="Genomic_DNA"/>
</dbReference>
<evidence type="ECO:0000256" key="1">
    <source>
        <dbReference type="SAM" id="MobiDB-lite"/>
    </source>
</evidence>
<feature type="region of interest" description="Disordered" evidence="1">
    <location>
        <begin position="95"/>
        <end position="115"/>
    </location>
</feature>
<feature type="transmembrane region" description="Helical" evidence="2">
    <location>
        <begin position="511"/>
        <end position="537"/>
    </location>
</feature>
<organism evidence="3 4">
    <name type="scientific">Durusdinium trenchii</name>
    <dbReference type="NCBI Taxonomy" id="1381693"/>
    <lineage>
        <taxon>Eukaryota</taxon>
        <taxon>Sar</taxon>
        <taxon>Alveolata</taxon>
        <taxon>Dinophyceae</taxon>
        <taxon>Suessiales</taxon>
        <taxon>Symbiodiniaceae</taxon>
        <taxon>Durusdinium</taxon>
    </lineage>
</organism>
<reference evidence="3 4" key="1">
    <citation type="submission" date="2024-02" db="EMBL/GenBank/DDBJ databases">
        <authorList>
            <person name="Chen Y."/>
            <person name="Shah S."/>
            <person name="Dougan E. K."/>
            <person name="Thang M."/>
            <person name="Chan C."/>
        </authorList>
    </citation>
    <scope>NUCLEOTIDE SEQUENCE [LARGE SCALE GENOMIC DNA]</scope>
</reference>
<feature type="transmembrane region" description="Helical" evidence="2">
    <location>
        <begin position="480"/>
        <end position="499"/>
    </location>
</feature>
<name>A0ABP0JIK7_9DINO</name>
<evidence type="ECO:0000313" key="4">
    <source>
        <dbReference type="Proteomes" id="UP001642464"/>
    </source>
</evidence>
<keyword evidence="2" id="KW-0812">Transmembrane</keyword>
<evidence type="ECO:0000256" key="2">
    <source>
        <dbReference type="SAM" id="Phobius"/>
    </source>
</evidence>
<evidence type="ECO:0008006" key="5">
    <source>
        <dbReference type="Google" id="ProtNLM"/>
    </source>
</evidence>